<dbReference type="Pfam" id="PF00293">
    <property type="entry name" value="NUDIX"/>
    <property type="match status" value="1"/>
</dbReference>
<evidence type="ECO:0000256" key="1">
    <source>
        <dbReference type="ARBA" id="ARBA00001936"/>
    </source>
</evidence>
<evidence type="ECO:0000256" key="5">
    <source>
        <dbReference type="ARBA" id="ARBA00005279"/>
    </source>
</evidence>
<protein>
    <recommendedName>
        <fullName evidence="15">m7GpppN-mRNA hydrolase</fullName>
    </recommendedName>
    <alternativeName>
        <fullName evidence="16">mRNA-decapping enzyme 2</fullName>
    </alternativeName>
</protein>
<evidence type="ECO:0000256" key="2">
    <source>
        <dbReference type="ARBA" id="ARBA00001946"/>
    </source>
</evidence>
<feature type="compositionally biased region" description="Basic and acidic residues" evidence="17">
    <location>
        <begin position="325"/>
        <end position="344"/>
    </location>
</feature>
<evidence type="ECO:0000256" key="12">
    <source>
        <dbReference type="ARBA" id="ARBA00023242"/>
    </source>
</evidence>
<keyword evidence="8" id="KW-0479">Metal-binding</keyword>
<keyword evidence="6" id="KW-0963">Cytoplasm</keyword>
<dbReference type="PANTHER" id="PTHR23114:SF17">
    <property type="entry name" value="M7GPPPN-MRNA HYDROLASE"/>
    <property type="match status" value="1"/>
</dbReference>
<dbReference type="CDD" id="cd03672">
    <property type="entry name" value="NUDIX_Dcp2p_Nudt20"/>
    <property type="match status" value="1"/>
</dbReference>
<dbReference type="Pfam" id="PF05026">
    <property type="entry name" value="DCP2"/>
    <property type="match status" value="1"/>
</dbReference>
<evidence type="ECO:0000256" key="15">
    <source>
        <dbReference type="ARBA" id="ARBA00068566"/>
    </source>
</evidence>
<feature type="region of interest" description="Disordered" evidence="17">
    <location>
        <begin position="267"/>
        <end position="303"/>
    </location>
</feature>
<evidence type="ECO:0000256" key="7">
    <source>
        <dbReference type="ARBA" id="ARBA00022553"/>
    </source>
</evidence>
<dbReference type="OrthoDB" id="18996at2759"/>
<comment type="similarity">
    <text evidence="5">Belongs to the Nudix hydrolase family. DCP2 subfamily.</text>
</comment>
<evidence type="ECO:0000313" key="19">
    <source>
        <dbReference type="EnsemblMetazoa" id="G11411.5:cds"/>
    </source>
</evidence>
<comment type="cofactor">
    <cofactor evidence="2">
        <name>Mg(2+)</name>
        <dbReference type="ChEBI" id="CHEBI:18420"/>
    </cofactor>
</comment>
<dbReference type="InterPro" id="IPR000086">
    <property type="entry name" value="NUDIX_hydrolase_dom"/>
</dbReference>
<dbReference type="PANTHER" id="PTHR23114">
    <property type="entry name" value="M7GPPPN-MRNA HYDROLASE"/>
    <property type="match status" value="1"/>
</dbReference>
<evidence type="ECO:0000256" key="4">
    <source>
        <dbReference type="ARBA" id="ARBA00004201"/>
    </source>
</evidence>
<dbReference type="GO" id="GO:0000932">
    <property type="term" value="C:P-body"/>
    <property type="evidence" value="ECO:0007669"/>
    <property type="project" value="UniProtKB-SubCell"/>
</dbReference>
<dbReference type="GO" id="GO:0005634">
    <property type="term" value="C:nucleus"/>
    <property type="evidence" value="ECO:0007669"/>
    <property type="project" value="UniProtKB-SubCell"/>
</dbReference>
<keyword evidence="20" id="KW-1185">Reference proteome</keyword>
<keyword evidence="7" id="KW-0597">Phosphoprotein</keyword>
<dbReference type="InterPro" id="IPR036189">
    <property type="entry name" value="DCP2_BoxA_sf"/>
</dbReference>
<organism evidence="19 20">
    <name type="scientific">Magallana gigas</name>
    <name type="common">Pacific oyster</name>
    <name type="synonym">Crassostrea gigas</name>
    <dbReference type="NCBI Taxonomy" id="29159"/>
    <lineage>
        <taxon>Eukaryota</taxon>
        <taxon>Metazoa</taxon>
        <taxon>Spiralia</taxon>
        <taxon>Lophotrochozoa</taxon>
        <taxon>Mollusca</taxon>
        <taxon>Bivalvia</taxon>
        <taxon>Autobranchia</taxon>
        <taxon>Pteriomorphia</taxon>
        <taxon>Ostreida</taxon>
        <taxon>Ostreoidea</taxon>
        <taxon>Ostreidae</taxon>
        <taxon>Magallana</taxon>
    </lineage>
</organism>
<keyword evidence="9" id="KW-0378">Hydrolase</keyword>
<sequence>METIKDTALAASQGCPIPTYVLDDLCSRFIINIPDEERQDLIRVFFQIELAHWFYLDFYCAENVELRTCGIKDFSAQIFKHCPFLSGHAGEVDKILDNWKSYKMSVPTYGAILLDPEMKYCLLAQGFWTKSSWGFPKGKVNENEAPHDCAIREVDEETGFDITPLIDKNEFIENYFNDQLSRLYIIKGVGLDTKFQPKTRKEIKSLQWFPVEALPAHRRDQTPKSLDMNPNNFFMVIPFIKPLRKWISKKLGQTYLLDAEYDIKGGNLSGQKQMKARDQPEGNNRQFNEGRATQREKQKQKVQQYFAQQNHNEFQEYMQHKEKKQRSDSPRKEAGKVRGIENKSPKPNKKQHYSILNRDGTVTGAQPNLLQNTWGPNQVTGQPKRNLGNPFNSPGGYMQGPRLSNYNNNSAKSPMSGNMSQDVKQRPRKYKKITDPDGLGSEAWLNFQLDVNAIMACLP</sequence>
<name>A0A8W8HXD7_MAGGI</name>
<dbReference type="SMART" id="SM01125">
    <property type="entry name" value="DCP2"/>
    <property type="match status" value="1"/>
</dbReference>
<dbReference type="InterPro" id="IPR007722">
    <property type="entry name" value="DCP2_BoxA"/>
</dbReference>
<dbReference type="InterPro" id="IPR015797">
    <property type="entry name" value="NUDIX_hydrolase-like_dom_sf"/>
</dbReference>
<dbReference type="OMA" id="FWTKSSW"/>
<dbReference type="GO" id="GO:0003723">
    <property type="term" value="F:RNA binding"/>
    <property type="evidence" value="ECO:0007669"/>
    <property type="project" value="UniProtKB-KW"/>
</dbReference>
<dbReference type="GO" id="GO:0000184">
    <property type="term" value="P:nuclear-transcribed mRNA catabolic process, nonsense-mediated decay"/>
    <property type="evidence" value="ECO:0007669"/>
    <property type="project" value="InterPro"/>
</dbReference>
<dbReference type="EnsemblMetazoa" id="G11411.1">
    <property type="protein sequence ID" value="G11411.1:cds"/>
    <property type="gene ID" value="G11411"/>
</dbReference>
<dbReference type="Proteomes" id="UP000005408">
    <property type="component" value="Unassembled WGS sequence"/>
</dbReference>
<evidence type="ECO:0000256" key="17">
    <source>
        <dbReference type="SAM" id="MobiDB-lite"/>
    </source>
</evidence>
<dbReference type="FunFam" id="3.90.79.10:FF:000003">
    <property type="entry name" value="M7GpppN-mRNA hydrolase isoform 2"/>
    <property type="match status" value="1"/>
</dbReference>
<evidence type="ECO:0000256" key="11">
    <source>
        <dbReference type="ARBA" id="ARBA00023211"/>
    </source>
</evidence>
<dbReference type="GO" id="GO:0140933">
    <property type="term" value="F:5'-(N(7)-methylguanosine 5'-triphospho)-[mRNA] hydrolase activity"/>
    <property type="evidence" value="ECO:0007669"/>
    <property type="project" value="UniProtKB-EC"/>
</dbReference>
<comment type="subcellular location">
    <subcellularLocation>
        <location evidence="4">Cytoplasm</location>
        <location evidence="4">P-body</location>
    </subcellularLocation>
    <subcellularLocation>
        <location evidence="3">Nucleus</location>
    </subcellularLocation>
</comment>
<feature type="domain" description="Nudix hydrolase" evidence="18">
    <location>
        <begin position="104"/>
        <end position="234"/>
    </location>
</feature>
<accession>A0A8W8HXD7</accession>
<evidence type="ECO:0000256" key="13">
    <source>
        <dbReference type="ARBA" id="ARBA00047661"/>
    </source>
</evidence>
<feature type="region of interest" description="Disordered" evidence="17">
    <location>
        <begin position="318"/>
        <end position="352"/>
    </location>
</feature>
<dbReference type="PROSITE" id="PS00893">
    <property type="entry name" value="NUDIX_BOX"/>
    <property type="match status" value="1"/>
</dbReference>
<keyword evidence="12" id="KW-0539">Nucleus</keyword>
<dbReference type="AlphaFoldDB" id="A0A8W8HXD7"/>
<comment type="catalytic activity">
    <reaction evidence="13">
        <text>a 5'-end (N(7)-methyl 5'-triphosphoguanosine)-ribonucleoside in mRNA + H2O = N(7)-methyl-GDP + a 5'-end phospho-ribonucleoside in mRNA + 2 H(+)</text>
        <dbReference type="Rhea" id="RHEA:67484"/>
        <dbReference type="Rhea" id="RHEA-COMP:15692"/>
        <dbReference type="Rhea" id="RHEA-COMP:17167"/>
        <dbReference type="ChEBI" id="CHEBI:15377"/>
        <dbReference type="ChEBI" id="CHEBI:15378"/>
        <dbReference type="ChEBI" id="CHEBI:63714"/>
        <dbReference type="ChEBI" id="CHEBI:138282"/>
        <dbReference type="ChEBI" id="CHEBI:156461"/>
        <dbReference type="EC" id="3.6.1.62"/>
    </reaction>
    <physiologicalReaction direction="left-to-right" evidence="13">
        <dbReference type="Rhea" id="RHEA:67485"/>
    </physiologicalReaction>
</comment>
<evidence type="ECO:0000256" key="3">
    <source>
        <dbReference type="ARBA" id="ARBA00004123"/>
    </source>
</evidence>
<dbReference type="FunFam" id="1.10.10.1050:FF:000001">
    <property type="entry name" value="M7GpppN-mRNA hydrolase isoform 2"/>
    <property type="match status" value="1"/>
</dbReference>
<keyword evidence="11" id="KW-0464">Manganese</keyword>
<evidence type="ECO:0000259" key="18">
    <source>
        <dbReference type="PROSITE" id="PS51462"/>
    </source>
</evidence>
<dbReference type="InterPro" id="IPR044099">
    <property type="entry name" value="Dcp2_NUDIX"/>
</dbReference>
<dbReference type="Gene3D" id="3.90.79.10">
    <property type="entry name" value="Nucleoside Triphosphate Pyrophosphohydrolase"/>
    <property type="match status" value="1"/>
</dbReference>
<dbReference type="EnsemblMetazoa" id="G11411.5">
    <property type="protein sequence ID" value="G11411.5:cds"/>
    <property type="gene ID" value="G11411"/>
</dbReference>
<evidence type="ECO:0000256" key="16">
    <source>
        <dbReference type="ARBA" id="ARBA00078183"/>
    </source>
</evidence>
<evidence type="ECO:0000256" key="10">
    <source>
        <dbReference type="ARBA" id="ARBA00022884"/>
    </source>
</evidence>
<evidence type="ECO:0000256" key="8">
    <source>
        <dbReference type="ARBA" id="ARBA00022723"/>
    </source>
</evidence>
<reference evidence="19" key="1">
    <citation type="submission" date="2022-08" db="UniProtKB">
        <authorList>
            <consortium name="EnsemblMetazoa"/>
        </authorList>
    </citation>
    <scope>IDENTIFICATION</scope>
    <source>
        <strain evidence="19">05x7-T-G4-1.051#20</strain>
    </source>
</reference>
<proteinExistence type="inferred from homology"/>
<evidence type="ECO:0000256" key="9">
    <source>
        <dbReference type="ARBA" id="ARBA00022801"/>
    </source>
</evidence>
<comment type="cofactor">
    <cofactor evidence="1">
        <name>Mn(2+)</name>
        <dbReference type="ChEBI" id="CHEBI:29035"/>
    </cofactor>
</comment>
<evidence type="ECO:0000313" key="20">
    <source>
        <dbReference type="Proteomes" id="UP000005408"/>
    </source>
</evidence>
<dbReference type="Gene3D" id="1.10.10.1050">
    <property type="entry name" value="Dcp2, box A domain"/>
    <property type="match status" value="1"/>
</dbReference>
<evidence type="ECO:0000256" key="6">
    <source>
        <dbReference type="ARBA" id="ARBA00022490"/>
    </source>
</evidence>
<evidence type="ECO:0000256" key="14">
    <source>
        <dbReference type="ARBA" id="ARBA00060003"/>
    </source>
</evidence>
<dbReference type="PROSITE" id="PS51462">
    <property type="entry name" value="NUDIX"/>
    <property type="match status" value="1"/>
</dbReference>
<comment type="function">
    <text evidence="14">Decapping metalloenzyme that catalyzes the cleavage of the cap structure on mRNAs. Removes the 7-methyl guanine cap structure from mRNA molecules, yielding a 5'-phosphorylated mRNA fragment and 7m-GDP. Necessary for the degradation of mRNAs, both in normal mRNA turnover and in nonsense-mediated mRNA decay. Plays a role in replication-dependent histone mRNA degradation. Has higher activity towards mRNAs that lack a poly(A) tail. Has no activity towards a cap structure lacking an RNA moiety. The presence of a N(6)-methyladenosine methylation at the second transcribed position of mRNAs (N(6),2'-O-dimethyladenosine cap; m6A(m)) provides resistance to DCP2-mediated decapping. Blocks autophagy in nutrient-rich conditions by repressing the expression of ATG-related genes through degradation of their transcripts.</text>
</comment>
<dbReference type="GO" id="GO:0000290">
    <property type="term" value="P:deadenylation-dependent decapping of nuclear-transcribed mRNA"/>
    <property type="evidence" value="ECO:0007669"/>
    <property type="project" value="InterPro"/>
</dbReference>
<dbReference type="InterPro" id="IPR020084">
    <property type="entry name" value="NUDIX_hydrolase_CS"/>
</dbReference>
<dbReference type="GO" id="GO:0030145">
    <property type="term" value="F:manganese ion binding"/>
    <property type="evidence" value="ECO:0007669"/>
    <property type="project" value="InterPro"/>
</dbReference>
<keyword evidence="10" id="KW-0694">RNA-binding</keyword>
<dbReference type="SUPFAM" id="SSF140586">
    <property type="entry name" value="Dcp2 domain-like"/>
    <property type="match status" value="1"/>
</dbReference>
<dbReference type="SUPFAM" id="SSF55811">
    <property type="entry name" value="Nudix"/>
    <property type="match status" value="1"/>
</dbReference>